<dbReference type="InterPro" id="IPR000719">
    <property type="entry name" value="Prot_kinase_dom"/>
</dbReference>
<dbReference type="GO" id="GO:1990625">
    <property type="term" value="P:negative regulation of cytoplasmic translational initiation in response to stress"/>
    <property type="evidence" value="ECO:0007669"/>
    <property type="project" value="TreeGrafter"/>
</dbReference>
<dbReference type="Pfam" id="PF13393">
    <property type="entry name" value="tRNA-synt_His"/>
    <property type="match status" value="1"/>
</dbReference>
<dbReference type="SUPFAM" id="SSF56112">
    <property type="entry name" value="Protein kinase-like (PK-like)"/>
    <property type="match status" value="2"/>
</dbReference>
<keyword evidence="2" id="KW-0723">Serine/threonine-protein kinase</keyword>
<dbReference type="OrthoDB" id="341578at2759"/>
<gene>
    <name evidence="16" type="ORF">CVT25_000906</name>
</gene>
<feature type="compositionally biased region" description="Low complexity" evidence="13">
    <location>
        <begin position="710"/>
        <end position="720"/>
    </location>
</feature>
<dbReference type="Gene3D" id="3.10.110.10">
    <property type="entry name" value="Ubiquitin Conjugating Enzyme"/>
    <property type="match status" value="1"/>
</dbReference>
<feature type="coiled-coil region" evidence="12">
    <location>
        <begin position="141"/>
        <end position="179"/>
    </location>
</feature>
<dbReference type="InterPro" id="IPR006575">
    <property type="entry name" value="RWD_dom"/>
</dbReference>
<evidence type="ECO:0000256" key="1">
    <source>
        <dbReference type="ARBA" id="ARBA00012513"/>
    </source>
</evidence>
<dbReference type="GO" id="GO:0005524">
    <property type="term" value="F:ATP binding"/>
    <property type="evidence" value="ECO:0007669"/>
    <property type="project" value="UniProtKB-KW"/>
</dbReference>
<evidence type="ECO:0000256" key="8">
    <source>
        <dbReference type="ARBA" id="ARBA00047899"/>
    </source>
</evidence>
<dbReference type="InterPro" id="IPR016135">
    <property type="entry name" value="UBQ-conjugating_enzyme/RWD"/>
</dbReference>
<keyword evidence="5" id="KW-0418">Kinase</keyword>
<evidence type="ECO:0000256" key="9">
    <source>
        <dbReference type="ARBA" id="ARBA00048679"/>
    </source>
</evidence>
<proteinExistence type="inferred from homology"/>
<feature type="domain" description="RWD" evidence="15">
    <location>
        <begin position="10"/>
        <end position="124"/>
    </location>
</feature>
<dbReference type="Gene3D" id="3.40.50.800">
    <property type="entry name" value="Anticodon-binding domain"/>
    <property type="match status" value="1"/>
</dbReference>
<evidence type="ECO:0000256" key="7">
    <source>
        <dbReference type="ARBA" id="ARBA00037982"/>
    </source>
</evidence>
<dbReference type="Pfam" id="PF12745">
    <property type="entry name" value="HGTP_anticodon2"/>
    <property type="match status" value="1"/>
</dbReference>
<evidence type="ECO:0000256" key="4">
    <source>
        <dbReference type="ARBA" id="ARBA00022741"/>
    </source>
</evidence>
<dbReference type="SUPFAM" id="SSF55681">
    <property type="entry name" value="Class II aaRS and biotin synthetases"/>
    <property type="match status" value="1"/>
</dbReference>
<evidence type="ECO:0000256" key="6">
    <source>
        <dbReference type="ARBA" id="ARBA00022840"/>
    </source>
</evidence>
<dbReference type="EC" id="2.7.11.1" evidence="1"/>
<comment type="similarity">
    <text evidence="7">Belongs to the protein kinase superfamily. Ser/Thr protein kinase family. GCN2 subfamily.</text>
</comment>
<keyword evidence="4 11" id="KW-0547">Nucleotide-binding</keyword>
<evidence type="ECO:0000256" key="11">
    <source>
        <dbReference type="PIRSR" id="PIRSR000660-2"/>
    </source>
</evidence>
<dbReference type="PROSITE" id="PS50011">
    <property type="entry name" value="PROTEIN_KINASE_DOM"/>
    <property type="match status" value="2"/>
</dbReference>
<dbReference type="InterPro" id="IPR036621">
    <property type="entry name" value="Anticodon-bd_dom_sf"/>
</dbReference>
<dbReference type="InterPro" id="IPR008271">
    <property type="entry name" value="Ser/Thr_kinase_AS"/>
</dbReference>
<dbReference type="PANTHER" id="PTHR11042:SF136">
    <property type="entry name" value="EIF-2-ALPHA KINASE GCN2"/>
    <property type="match status" value="1"/>
</dbReference>
<feature type="region of interest" description="Disordered" evidence="13">
    <location>
        <begin position="644"/>
        <end position="675"/>
    </location>
</feature>
<dbReference type="SMART" id="SM00591">
    <property type="entry name" value="RWD"/>
    <property type="match status" value="1"/>
</dbReference>
<dbReference type="FunCoup" id="A0A409WZB9">
    <property type="interactions" value="578"/>
</dbReference>
<evidence type="ECO:0000313" key="17">
    <source>
        <dbReference type="Proteomes" id="UP000283269"/>
    </source>
</evidence>
<evidence type="ECO:0000259" key="15">
    <source>
        <dbReference type="PROSITE" id="PS50908"/>
    </source>
</evidence>
<dbReference type="GO" id="GO:0005829">
    <property type="term" value="C:cytosol"/>
    <property type="evidence" value="ECO:0007669"/>
    <property type="project" value="TreeGrafter"/>
</dbReference>
<feature type="compositionally biased region" description="Low complexity" evidence="13">
    <location>
        <begin position="645"/>
        <end position="657"/>
    </location>
</feature>
<dbReference type="Gene3D" id="3.30.930.10">
    <property type="entry name" value="Bira Bifunctional Protein, Domain 2"/>
    <property type="match status" value="1"/>
</dbReference>
<keyword evidence="3" id="KW-0808">Transferase</keyword>
<evidence type="ECO:0000256" key="13">
    <source>
        <dbReference type="SAM" id="MobiDB-lite"/>
    </source>
</evidence>
<dbReference type="InterPro" id="IPR050339">
    <property type="entry name" value="CC_SR_Kinase"/>
</dbReference>
<dbReference type="GO" id="GO:0004694">
    <property type="term" value="F:eukaryotic translation initiation factor 2alpha kinase activity"/>
    <property type="evidence" value="ECO:0007669"/>
    <property type="project" value="InterPro"/>
</dbReference>
<dbReference type="InParanoid" id="A0A409WZB9"/>
<dbReference type="EMBL" id="NHYD01002962">
    <property type="protein sequence ID" value="PPQ83847.1"/>
    <property type="molecule type" value="Genomic_DNA"/>
</dbReference>
<feature type="active site" description="Proton acceptor" evidence="10">
    <location>
        <position position="811"/>
    </location>
</feature>
<dbReference type="GO" id="GO:0005634">
    <property type="term" value="C:nucleus"/>
    <property type="evidence" value="ECO:0007669"/>
    <property type="project" value="TreeGrafter"/>
</dbReference>
<dbReference type="PANTHER" id="PTHR11042">
    <property type="entry name" value="EUKARYOTIC TRANSLATION INITIATION FACTOR 2-ALPHA KINASE EIF2-ALPHA KINASE -RELATED"/>
    <property type="match status" value="1"/>
</dbReference>
<dbReference type="Gene3D" id="3.30.200.20">
    <property type="entry name" value="Phosphorylase Kinase, domain 1"/>
    <property type="match status" value="1"/>
</dbReference>
<dbReference type="CDD" id="cd23823">
    <property type="entry name" value="RWD_GCN2"/>
    <property type="match status" value="1"/>
</dbReference>
<evidence type="ECO:0000256" key="2">
    <source>
        <dbReference type="ARBA" id="ARBA00022527"/>
    </source>
</evidence>
<reference evidence="16 17" key="1">
    <citation type="journal article" date="2018" name="Evol. Lett.">
        <title>Horizontal gene cluster transfer increased hallucinogenic mushroom diversity.</title>
        <authorList>
            <person name="Reynolds H.T."/>
            <person name="Vijayakumar V."/>
            <person name="Gluck-Thaler E."/>
            <person name="Korotkin H.B."/>
            <person name="Matheny P.B."/>
            <person name="Slot J.C."/>
        </authorList>
    </citation>
    <scope>NUCLEOTIDE SEQUENCE [LARGE SCALE GENOMIC DNA]</scope>
    <source>
        <strain evidence="16 17">2631</strain>
    </source>
</reference>
<dbReference type="InterPro" id="IPR011009">
    <property type="entry name" value="Kinase-like_dom_sf"/>
</dbReference>
<keyword evidence="6 11" id="KW-0067">ATP-binding</keyword>
<dbReference type="InterPro" id="IPR024435">
    <property type="entry name" value="HisRS-related_dom"/>
</dbReference>
<comment type="catalytic activity">
    <reaction evidence="8">
        <text>L-threonyl-[protein] + ATP = O-phospho-L-threonyl-[protein] + ADP + H(+)</text>
        <dbReference type="Rhea" id="RHEA:46608"/>
        <dbReference type="Rhea" id="RHEA-COMP:11060"/>
        <dbReference type="Rhea" id="RHEA-COMP:11605"/>
        <dbReference type="ChEBI" id="CHEBI:15378"/>
        <dbReference type="ChEBI" id="CHEBI:30013"/>
        <dbReference type="ChEBI" id="CHEBI:30616"/>
        <dbReference type="ChEBI" id="CHEBI:61977"/>
        <dbReference type="ChEBI" id="CHEBI:456216"/>
        <dbReference type="EC" id="2.7.11.1"/>
    </reaction>
</comment>
<dbReference type="Proteomes" id="UP000283269">
    <property type="component" value="Unassembled WGS sequence"/>
</dbReference>
<dbReference type="PROSITE" id="PS00108">
    <property type="entry name" value="PROTEIN_KINASE_ST"/>
    <property type="match status" value="1"/>
</dbReference>
<accession>A0A409WZB9</accession>
<evidence type="ECO:0000256" key="10">
    <source>
        <dbReference type="PIRSR" id="PIRSR000660-1"/>
    </source>
</evidence>
<keyword evidence="12" id="KW-0175">Coiled coil</keyword>
<dbReference type="PIRSF" id="PIRSF000660">
    <property type="entry name" value="Ser/Thr_PK_GCN2"/>
    <property type="match status" value="1"/>
</dbReference>
<dbReference type="STRING" id="93625.A0A409WZB9"/>
<evidence type="ECO:0000256" key="5">
    <source>
        <dbReference type="ARBA" id="ARBA00022777"/>
    </source>
</evidence>
<dbReference type="SMART" id="SM00220">
    <property type="entry name" value="S_TKc"/>
    <property type="match status" value="1"/>
</dbReference>
<dbReference type="SUPFAM" id="SSF54495">
    <property type="entry name" value="UBC-like"/>
    <property type="match status" value="1"/>
</dbReference>
<dbReference type="PROSITE" id="PS50908">
    <property type="entry name" value="RWD"/>
    <property type="match status" value="1"/>
</dbReference>
<evidence type="ECO:0000313" key="16">
    <source>
        <dbReference type="EMBL" id="PPQ83847.1"/>
    </source>
</evidence>
<evidence type="ECO:0000256" key="12">
    <source>
        <dbReference type="SAM" id="Coils"/>
    </source>
</evidence>
<protein>
    <recommendedName>
        <fullName evidence="1">non-specific serine/threonine protein kinase</fullName>
        <ecNumber evidence="1">2.7.11.1</ecNumber>
    </recommendedName>
</protein>
<dbReference type="Pfam" id="PF00069">
    <property type="entry name" value="Pkinase"/>
    <property type="match status" value="3"/>
</dbReference>
<organism evidence="16 17">
    <name type="scientific">Psilocybe cyanescens</name>
    <dbReference type="NCBI Taxonomy" id="93625"/>
    <lineage>
        <taxon>Eukaryota</taxon>
        <taxon>Fungi</taxon>
        <taxon>Dikarya</taxon>
        <taxon>Basidiomycota</taxon>
        <taxon>Agaricomycotina</taxon>
        <taxon>Agaricomycetes</taxon>
        <taxon>Agaricomycetidae</taxon>
        <taxon>Agaricales</taxon>
        <taxon>Agaricineae</taxon>
        <taxon>Strophariaceae</taxon>
        <taxon>Psilocybe</taxon>
    </lineage>
</organism>
<comment type="caution">
    <text evidence="16">The sequence shown here is derived from an EMBL/GenBank/DDBJ whole genome shotgun (WGS) entry which is preliminary data.</text>
</comment>
<feature type="region of interest" description="Disordered" evidence="13">
    <location>
        <begin position="708"/>
        <end position="751"/>
    </location>
</feature>
<comment type="catalytic activity">
    <reaction evidence="9">
        <text>L-seryl-[protein] + ATP = O-phospho-L-seryl-[protein] + ADP + H(+)</text>
        <dbReference type="Rhea" id="RHEA:17989"/>
        <dbReference type="Rhea" id="RHEA-COMP:9863"/>
        <dbReference type="Rhea" id="RHEA-COMP:11604"/>
        <dbReference type="ChEBI" id="CHEBI:15378"/>
        <dbReference type="ChEBI" id="CHEBI:29999"/>
        <dbReference type="ChEBI" id="CHEBI:30616"/>
        <dbReference type="ChEBI" id="CHEBI:83421"/>
        <dbReference type="ChEBI" id="CHEBI:456216"/>
        <dbReference type="EC" id="2.7.11.1"/>
    </reaction>
</comment>
<evidence type="ECO:0000259" key="14">
    <source>
        <dbReference type="PROSITE" id="PS50011"/>
    </source>
</evidence>
<dbReference type="InterPro" id="IPR041715">
    <property type="entry name" value="HisRS-like_core"/>
</dbReference>
<name>A0A409WZB9_PSICY</name>
<feature type="binding site" evidence="11">
    <location>
        <position position="602"/>
    </location>
    <ligand>
        <name>ATP</name>
        <dbReference type="ChEBI" id="CHEBI:30616"/>
    </ligand>
</feature>
<dbReference type="InterPro" id="IPR016255">
    <property type="entry name" value="Gcn2"/>
</dbReference>
<dbReference type="Pfam" id="PF05773">
    <property type="entry name" value="RWD"/>
    <property type="match status" value="1"/>
</dbReference>
<feature type="domain" description="Protein kinase" evidence="14">
    <location>
        <begin position="229"/>
        <end position="512"/>
    </location>
</feature>
<dbReference type="Gene3D" id="1.10.510.10">
    <property type="entry name" value="Transferase(Phosphotransferase) domain 1"/>
    <property type="match status" value="2"/>
</dbReference>
<dbReference type="InterPro" id="IPR045864">
    <property type="entry name" value="aa-tRNA-synth_II/BPL/LPL"/>
</dbReference>
<keyword evidence="17" id="KW-1185">Reference proteome</keyword>
<feature type="domain" description="Protein kinase" evidence="14">
    <location>
        <begin position="573"/>
        <end position="959"/>
    </location>
</feature>
<sequence length="1619" mass="181568">MDSTEDSQLLEITALQSIYAEDFIECPPPKAWKGAARLHEFIIRVSHPEPIHASKINFNLHVKFPKTYPRLACPTFSIEKPIVGINDGQIARLLQEINSEAQKLKGFEMVFSIITFCQDWIEKHIIPPIEVVGSLALQMTQRAQDEERARRQREIELAEEEEEKAIRAAQELNEQIQADAMRQMLAKEQQYKARKRANSEATEVPSSVENDTPMETFCDMEINGVKFNTVRVFHPRVAHLGLIYMADPIVDALSTATPLELYVVTFEEHYYTTTQGRKKLTQLEAEIKNLINIRHTKLLTIYAVKLHLPTTSGSPQLMVLTEQTPALTLHDVLEDCDSLREDRASDYIAQILTALNALHCSGLVHKGITTRCIGLTSTDNPSQPKTVKICKAPFHTYLLDLHRSNSFGPHTPPIPEEPKLPEGWLSRDVNESALLYTRKRDIHDVGIVFLQMLLGLDVCERYSEPGSAIHNSSISPMMSRQIMLMLEPPKKGSVTCASLLTDLNGVAQSPVTSRGISFASHDPRTPLALPHGSPEGPDYFRLTPREKQTSRWKTEWEELELLVRNSLCVCVTACLPVSQGRGAFGSVVKARNKIDSRIYAVKKVRLSKTPQNDKKIEREVDALSRLFHRNIVRYYTTWFEVSDPTSAAASGGSSTESSIEDEAEEGLTSVPGVTSERHLPINGQFQFSVEDFDDLSVSRGSFPSIHFAVGSDSGGETSSSSEDDDEFGGLFKSTKSKSKSGPASLALNSLPPDAPAPQTTLYIQMEFVERQTLKERVDEGLPSDEKEGWRLFQQIVDALVHMSTMNILHRDIKLTNIFIDIKGDCKVGDFGLATSSLSVDPSDVSAASGFIEADMTLAEVGTRLYIAPEVQSHRRVRGPRDHSKADMYSLGIVFFEMNFQFNTGAERIAVLEDLRKPSIIFPPGWDPHRIRQKEIITWLLQHDPDKRPTALELSQSPLLPERLEDEYFKNALRLMAKPDTTHHQTALATLFKQPPRLSRAVVYDQDADSPDYAPLNQTVHDQLVAIFHLHGAVDMEPPLLMPIMDPEEEKNQATFIDRQGDIVSLPNNILVPFARLAGRQNIRRIKRYHITNVYRPNTVPGHPKFTKAALFDIISPDLRYGPLAAGAEIISVVNDCLDTFPNLSQNYDIHISHSKIIEVALNRVPADSRAAVADALNQPKSSIMQKRALLLKKGLLRSTADELEILSDVEEDAEETMSRLEKLGTGLAALLEPLLKEVKETIQYAQAAGVKRQILFHPLMLGAHNNHFKDGIMVEVVRRNKPGDVLAAGGRYDNLITRFQSLKQKPDPVCAFGVQIAVEKITAALASYQSASIRTLVKEERSFGFWSPRRCDVYVVSYQEGYLQERLEVVSYLWEHNISADLMYESGLPDAEHENHLDICAREGILFTVYPRPRTGRNLPAFKVKSILKGTEVDLSRQELVSWLQHQIADQKRVDATTSGAATLPESTPNLPVIKDTAVVPDVQLVLPDPKKQRKQMKQLFLEKGFSSFPLVRINHISYMYGLAAFEKALSIKNSFQNGMPVLVVDVSPAHFDAMIKSSAWVTDEEAWKTIWAMFPPQHSGYAQTVRDAAIKRKSEGHSHILLYGIREDRSQLLFLTQN</sequence>
<evidence type="ECO:0000256" key="3">
    <source>
        <dbReference type="ARBA" id="ARBA00022679"/>
    </source>
</evidence>
<dbReference type="GO" id="GO:0000077">
    <property type="term" value="P:DNA damage checkpoint signaling"/>
    <property type="evidence" value="ECO:0007669"/>
    <property type="project" value="InterPro"/>
</dbReference>